<gene>
    <name evidence="2" type="ORF">CLV89_1154</name>
</gene>
<proteinExistence type="predicted"/>
<dbReference type="RefSeq" id="WP_106165051.1">
    <property type="nucleotide sequence ID" value="NZ_JBLWVM010000021.1"/>
</dbReference>
<evidence type="ECO:0000256" key="1">
    <source>
        <dbReference type="SAM" id="MobiDB-lite"/>
    </source>
</evidence>
<organism evidence="2 3">
    <name type="scientific">Tritonibacter scottomollicae</name>
    <name type="common">Epibacterium scottomollicae</name>
    <dbReference type="NCBI Taxonomy" id="483013"/>
    <lineage>
        <taxon>Bacteria</taxon>
        <taxon>Pseudomonadati</taxon>
        <taxon>Pseudomonadota</taxon>
        <taxon>Alphaproteobacteria</taxon>
        <taxon>Rhodobacterales</taxon>
        <taxon>Paracoccaceae</taxon>
        <taxon>Tritonibacter</taxon>
    </lineage>
</organism>
<dbReference type="InterPro" id="IPR008727">
    <property type="entry name" value="PAAR_motif"/>
</dbReference>
<dbReference type="Gene3D" id="2.60.200.60">
    <property type="match status" value="2"/>
</dbReference>
<dbReference type="EMBL" id="PVUF01000015">
    <property type="protein sequence ID" value="PRZ45421.1"/>
    <property type="molecule type" value="Genomic_DNA"/>
</dbReference>
<protein>
    <submittedName>
        <fullName evidence="2">Putative Zn-binding protein involved in type VI secretion</fullName>
    </submittedName>
</protein>
<feature type="compositionally biased region" description="Polar residues" evidence="1">
    <location>
        <begin position="67"/>
        <end position="85"/>
    </location>
</feature>
<dbReference type="CDD" id="cd14743">
    <property type="entry name" value="PAAR_CT_1"/>
    <property type="match status" value="1"/>
</dbReference>
<evidence type="ECO:0000313" key="2">
    <source>
        <dbReference type="EMBL" id="PRZ45421.1"/>
    </source>
</evidence>
<reference evidence="2 3" key="1">
    <citation type="submission" date="2018-03" db="EMBL/GenBank/DDBJ databases">
        <title>Genomic Encyclopedia of Archaeal and Bacterial Type Strains, Phase II (KMG-II): from individual species to whole genera.</title>
        <authorList>
            <person name="Goeker M."/>
        </authorList>
    </citation>
    <scope>NUCLEOTIDE SEQUENCE [LARGE SCALE GENOMIC DNA]</scope>
    <source>
        <strain evidence="2 3">DSM 25328</strain>
    </source>
</reference>
<dbReference type="AlphaFoldDB" id="A0A2T1AA14"/>
<sequence length="85" mass="8398">MKPTARLGDVHDCPKCGRNTISGVSSRSTCDGKPVATVGDITACGAVIVTGSSGCITDGKQTAHIGSKTSHGGTITTGSPSQNVP</sequence>
<name>A0A2T1AA14_TRISK</name>
<comment type="caution">
    <text evidence="2">The sequence shown here is derived from an EMBL/GenBank/DDBJ whole genome shotgun (WGS) entry which is preliminary data.</text>
</comment>
<evidence type="ECO:0000313" key="3">
    <source>
        <dbReference type="Proteomes" id="UP000237718"/>
    </source>
</evidence>
<dbReference type="Pfam" id="PF05488">
    <property type="entry name" value="PAAR_motif"/>
    <property type="match status" value="1"/>
</dbReference>
<dbReference type="Proteomes" id="UP000237718">
    <property type="component" value="Unassembled WGS sequence"/>
</dbReference>
<dbReference type="OrthoDB" id="197187at2"/>
<accession>A0A2T1AA14</accession>
<feature type="region of interest" description="Disordered" evidence="1">
    <location>
        <begin position="66"/>
        <end position="85"/>
    </location>
</feature>